<feature type="transmembrane region" description="Helical" evidence="1">
    <location>
        <begin position="205"/>
        <end position="225"/>
    </location>
</feature>
<accession>A0AAU8DKK3</accession>
<feature type="transmembrane region" description="Helical" evidence="1">
    <location>
        <begin position="232"/>
        <end position="254"/>
    </location>
</feature>
<organism evidence="2">
    <name type="scientific">Nakamurella sp. A5-74</name>
    <dbReference type="NCBI Taxonomy" id="3158264"/>
    <lineage>
        <taxon>Bacteria</taxon>
        <taxon>Bacillati</taxon>
        <taxon>Actinomycetota</taxon>
        <taxon>Actinomycetes</taxon>
        <taxon>Nakamurellales</taxon>
        <taxon>Nakamurellaceae</taxon>
        <taxon>Nakamurella</taxon>
    </lineage>
</organism>
<sequence>MLPGLVGAVLAALCYGAASVSQALGVHRFAEASADLPLTARLRRAGPYLLGTVLDLCGFLASLVALRTLPLFLVQSVIATSVAVTAVLARKIFGTVLRRSEVLALLLVVVGLGCLAVSGVSSPAHPIPAVGSLVLVLFVVPLAGLAVVAGHRTPVAPSTGSAAGGGPRRGWLLLAVVAGLAYGAVGIAARVLVTPHPWWHLLGDPVAWVLAGYATLGTICYALALARGRVTVVASVSVVIETVVPTMVGLLWLGDAVRRGFGICAAIGFVVTTGGCLALCRNKELVDLERAVRSGHSTPSR</sequence>
<feature type="transmembrane region" description="Helical" evidence="1">
    <location>
        <begin position="6"/>
        <end position="26"/>
    </location>
</feature>
<feature type="transmembrane region" description="Helical" evidence="1">
    <location>
        <begin position="260"/>
        <end position="280"/>
    </location>
</feature>
<name>A0AAU8DKK3_9ACTN</name>
<dbReference type="PANTHER" id="PTHR40761:SF1">
    <property type="entry name" value="CONSERVED INTEGRAL MEMBRANE ALANINE VALINE AND LEUCINE RICH PROTEIN-RELATED"/>
    <property type="match status" value="1"/>
</dbReference>
<dbReference type="PANTHER" id="PTHR40761">
    <property type="entry name" value="CONSERVED INTEGRAL MEMBRANE ALANINE VALINE AND LEUCINE RICH PROTEIN-RELATED"/>
    <property type="match status" value="1"/>
</dbReference>
<keyword evidence="1" id="KW-0812">Transmembrane</keyword>
<protein>
    <recommendedName>
        <fullName evidence="3">Integral membrane protein</fullName>
    </recommendedName>
</protein>
<dbReference type="SUPFAM" id="SSF103481">
    <property type="entry name" value="Multidrug resistance efflux transporter EmrE"/>
    <property type="match status" value="1"/>
</dbReference>
<proteinExistence type="predicted"/>
<feature type="transmembrane region" description="Helical" evidence="1">
    <location>
        <begin position="127"/>
        <end position="150"/>
    </location>
</feature>
<feature type="transmembrane region" description="Helical" evidence="1">
    <location>
        <begin position="72"/>
        <end position="90"/>
    </location>
</feature>
<dbReference type="InterPro" id="IPR037185">
    <property type="entry name" value="EmrE-like"/>
</dbReference>
<gene>
    <name evidence="2" type="ORF">ABLG96_11475</name>
</gene>
<dbReference type="RefSeq" id="WP_353647523.1">
    <property type="nucleotide sequence ID" value="NZ_CP159218.1"/>
</dbReference>
<feature type="transmembrane region" description="Helical" evidence="1">
    <location>
        <begin position="102"/>
        <end position="121"/>
    </location>
</feature>
<dbReference type="AlphaFoldDB" id="A0AAU8DKK3"/>
<feature type="transmembrane region" description="Helical" evidence="1">
    <location>
        <begin position="47"/>
        <end position="66"/>
    </location>
</feature>
<evidence type="ECO:0000313" key="2">
    <source>
        <dbReference type="EMBL" id="XCG61907.1"/>
    </source>
</evidence>
<feature type="transmembrane region" description="Helical" evidence="1">
    <location>
        <begin position="171"/>
        <end position="193"/>
    </location>
</feature>
<evidence type="ECO:0008006" key="3">
    <source>
        <dbReference type="Google" id="ProtNLM"/>
    </source>
</evidence>
<keyword evidence="1" id="KW-0472">Membrane</keyword>
<keyword evidence="1" id="KW-1133">Transmembrane helix</keyword>
<reference evidence="2" key="1">
    <citation type="submission" date="2024-05" db="EMBL/GenBank/DDBJ databases">
        <authorList>
            <person name="Cai S.Y."/>
            <person name="Jin L.M."/>
            <person name="Li H.R."/>
        </authorList>
    </citation>
    <scope>NUCLEOTIDE SEQUENCE</scope>
    <source>
        <strain evidence="2">A5-74</strain>
    </source>
</reference>
<evidence type="ECO:0000256" key="1">
    <source>
        <dbReference type="SAM" id="Phobius"/>
    </source>
</evidence>
<dbReference type="EMBL" id="CP159218">
    <property type="protein sequence ID" value="XCG61907.1"/>
    <property type="molecule type" value="Genomic_DNA"/>
</dbReference>